<evidence type="ECO:0000313" key="6">
    <source>
        <dbReference type="EMBL" id="AYL95502.1"/>
    </source>
</evidence>
<dbReference type="GO" id="GO:0036055">
    <property type="term" value="F:protein-succinyllysine desuccinylase activity"/>
    <property type="evidence" value="ECO:0007669"/>
    <property type="project" value="UniProtKB-UniRule"/>
</dbReference>
<feature type="binding site" evidence="3">
    <location>
        <position position="53"/>
    </location>
    <ligand>
        <name>substrate</name>
    </ligand>
</feature>
<proteinExistence type="inferred from homology"/>
<dbReference type="InterPro" id="IPR027546">
    <property type="entry name" value="Sirtuin_class_III"/>
</dbReference>
<sequence length="231" mass="25452">MKNIVVLTGAGISAESGLKTFRDSDGLWEGYNIEDVATPQAWEWNPVMVQQFYNERRKNVLEAKPNAAHYALAALEEKHRVTIVTQNIDDLHERAGSTNVVHLHGIITRSQSSINPELTYPIDGWELKMGEKCELGSQLRAHVVWFGEPVPMIERAAMICAGADIFILVGSSLAVYPAAGLISYVDQEVPKYIIDPKIPTVNVRGQVIKIEEKASVGVPALVNQLLNGQPN</sequence>
<feature type="binding site" evidence="3">
    <location>
        <begin position="9"/>
        <end position="28"/>
    </location>
    <ligand>
        <name>NAD(+)</name>
        <dbReference type="ChEBI" id="CHEBI:57540"/>
    </ligand>
</feature>
<dbReference type="Gene3D" id="3.40.50.1220">
    <property type="entry name" value="TPP-binding domain"/>
    <property type="match status" value="1"/>
</dbReference>
<dbReference type="InterPro" id="IPR026590">
    <property type="entry name" value="Ssirtuin_cat_dom"/>
</dbReference>
<dbReference type="Pfam" id="PF02146">
    <property type="entry name" value="SIR2"/>
    <property type="match status" value="1"/>
</dbReference>
<dbReference type="PANTHER" id="PTHR11085:SF4">
    <property type="entry name" value="NAD-DEPENDENT PROTEIN DEACYLASE"/>
    <property type="match status" value="1"/>
</dbReference>
<dbReference type="RefSeq" id="WP_119411461.1">
    <property type="nucleotide sequence ID" value="NZ_CP032869.1"/>
</dbReference>
<dbReference type="InterPro" id="IPR050134">
    <property type="entry name" value="NAD-dep_sirtuin_deacylases"/>
</dbReference>
<feature type="binding site" evidence="3">
    <location>
        <position position="56"/>
    </location>
    <ligand>
        <name>substrate</name>
    </ligand>
</feature>
<evidence type="ECO:0000259" key="5">
    <source>
        <dbReference type="PROSITE" id="PS50305"/>
    </source>
</evidence>
<evidence type="ECO:0000256" key="1">
    <source>
        <dbReference type="ARBA" id="ARBA00022679"/>
    </source>
</evidence>
<protein>
    <recommendedName>
        <fullName evidence="3">NAD-dependent protein deacylase</fullName>
        <ecNumber evidence="3">2.3.1.286</ecNumber>
    </recommendedName>
    <alternativeName>
        <fullName evidence="3">Regulatory protein SIR2 homolog</fullName>
    </alternativeName>
</protein>
<dbReference type="EMBL" id="CP032869">
    <property type="protein sequence ID" value="AYL95502.1"/>
    <property type="molecule type" value="Genomic_DNA"/>
</dbReference>
<name>A0A494VWZ1_9SPHI</name>
<keyword evidence="7" id="KW-1185">Reference proteome</keyword>
<dbReference type="Proteomes" id="UP000270046">
    <property type="component" value="Chromosome"/>
</dbReference>
<dbReference type="GO" id="GO:0017136">
    <property type="term" value="F:histone deacetylase activity, NAD-dependent"/>
    <property type="evidence" value="ECO:0007669"/>
    <property type="project" value="TreeGrafter"/>
</dbReference>
<dbReference type="GO" id="GO:0070403">
    <property type="term" value="F:NAD+ binding"/>
    <property type="evidence" value="ECO:0007669"/>
    <property type="project" value="UniProtKB-UniRule"/>
</dbReference>
<dbReference type="EC" id="2.3.1.286" evidence="3"/>
<dbReference type="SUPFAM" id="SSF52467">
    <property type="entry name" value="DHS-like NAD/FAD-binding domain"/>
    <property type="match status" value="1"/>
</dbReference>
<keyword evidence="1" id="KW-0808">Transferase</keyword>
<dbReference type="CDD" id="cd01412">
    <property type="entry name" value="SIRT5_Af1_CobB"/>
    <property type="match status" value="1"/>
</dbReference>
<comment type="catalytic activity">
    <reaction evidence="3">
        <text>N(6)-acetyl-L-lysyl-[protein] + NAD(+) + H2O = 2''-O-acetyl-ADP-D-ribose + nicotinamide + L-lysyl-[protein]</text>
        <dbReference type="Rhea" id="RHEA:43636"/>
        <dbReference type="Rhea" id="RHEA-COMP:9752"/>
        <dbReference type="Rhea" id="RHEA-COMP:10731"/>
        <dbReference type="ChEBI" id="CHEBI:15377"/>
        <dbReference type="ChEBI" id="CHEBI:17154"/>
        <dbReference type="ChEBI" id="CHEBI:29969"/>
        <dbReference type="ChEBI" id="CHEBI:57540"/>
        <dbReference type="ChEBI" id="CHEBI:61930"/>
        <dbReference type="ChEBI" id="CHEBI:83767"/>
        <dbReference type="EC" id="2.3.1.286"/>
    </reaction>
</comment>
<comment type="function">
    <text evidence="3">NAD-dependent lysine deacetylase and desuccinylase that specifically removes acetyl and succinyl groups on target proteins. Modulates the activities of several proteins which are inactive in their acylated form.</text>
</comment>
<dbReference type="InterPro" id="IPR003000">
    <property type="entry name" value="Sirtuin"/>
</dbReference>
<keyword evidence="3" id="KW-0963">Cytoplasm</keyword>
<evidence type="ECO:0000313" key="7">
    <source>
        <dbReference type="Proteomes" id="UP000270046"/>
    </source>
</evidence>
<dbReference type="OrthoDB" id="9800582at2"/>
<comment type="subcellular location">
    <subcellularLocation>
        <location evidence="3">Cytoplasm</location>
    </subcellularLocation>
</comment>
<dbReference type="KEGG" id="muh:HYN43_009440"/>
<dbReference type="GO" id="GO:0005737">
    <property type="term" value="C:cytoplasm"/>
    <property type="evidence" value="ECO:0007669"/>
    <property type="project" value="UniProtKB-SubCell"/>
</dbReference>
<feature type="active site" description="Proton acceptor" evidence="3">
    <location>
        <position position="104"/>
    </location>
</feature>
<dbReference type="GO" id="GO:0036054">
    <property type="term" value="F:protein-malonyllysine demalonylase activity"/>
    <property type="evidence" value="ECO:0007669"/>
    <property type="project" value="InterPro"/>
</dbReference>
<comment type="similarity">
    <text evidence="3">Belongs to the sirtuin family. Class III subfamily.</text>
</comment>
<gene>
    <name evidence="3" type="primary">cobB</name>
    <name evidence="6" type="ORF">HYN43_009440</name>
</gene>
<evidence type="ECO:0000256" key="4">
    <source>
        <dbReference type="PROSITE-ProRule" id="PRU00236"/>
    </source>
</evidence>
<evidence type="ECO:0000256" key="2">
    <source>
        <dbReference type="ARBA" id="ARBA00023027"/>
    </source>
</evidence>
<comment type="caution">
    <text evidence="3 4">Lacks conserved residue(s) required for the propagation of feature annotation.</text>
</comment>
<keyword evidence="2 3" id="KW-0520">NAD</keyword>
<comment type="domain">
    <text evidence="3">2 residues (Tyr-53 and Arg-56) present in a large hydrophobic pocket are probably involved in substrate specificity. They are important for desuccinylation activity, but dispensable for deacetylation activity.</text>
</comment>
<dbReference type="PANTHER" id="PTHR11085">
    <property type="entry name" value="NAD-DEPENDENT PROTEIN DEACYLASE SIRTUIN-5, MITOCHONDRIAL-RELATED"/>
    <property type="match status" value="1"/>
</dbReference>
<evidence type="ECO:0000256" key="3">
    <source>
        <dbReference type="HAMAP-Rule" id="MF_01121"/>
    </source>
</evidence>
<dbReference type="Gene3D" id="3.30.1600.10">
    <property type="entry name" value="SIR2/SIRT2 'Small Domain"/>
    <property type="match status" value="1"/>
</dbReference>
<feature type="binding site" evidence="3">
    <location>
        <begin position="86"/>
        <end position="89"/>
    </location>
    <ligand>
        <name>NAD(+)</name>
        <dbReference type="ChEBI" id="CHEBI:57540"/>
    </ligand>
</feature>
<accession>A0A494VWZ1</accession>
<dbReference type="HAMAP" id="MF_01121">
    <property type="entry name" value="Sirtuin_ClassIII"/>
    <property type="match status" value="1"/>
</dbReference>
<organism evidence="6 7">
    <name type="scientific">Mucilaginibacter celer</name>
    <dbReference type="NCBI Taxonomy" id="2305508"/>
    <lineage>
        <taxon>Bacteria</taxon>
        <taxon>Pseudomonadati</taxon>
        <taxon>Bacteroidota</taxon>
        <taxon>Sphingobacteriia</taxon>
        <taxon>Sphingobacteriales</taxon>
        <taxon>Sphingobacteriaceae</taxon>
        <taxon>Mucilaginibacter</taxon>
    </lineage>
</organism>
<feature type="domain" description="Deacetylase sirtuin-type" evidence="5">
    <location>
        <begin position="1"/>
        <end position="228"/>
    </location>
</feature>
<dbReference type="InterPro" id="IPR026591">
    <property type="entry name" value="Sirtuin_cat_small_dom_sf"/>
</dbReference>
<comment type="catalytic activity">
    <reaction evidence="3">
        <text>N(6)-succinyl-L-lysyl-[protein] + NAD(+) + H2O = 2''-O-succinyl-ADP-D-ribose + nicotinamide + L-lysyl-[protein]</text>
        <dbReference type="Rhea" id="RHEA:47668"/>
        <dbReference type="Rhea" id="RHEA-COMP:9752"/>
        <dbReference type="Rhea" id="RHEA-COMP:11877"/>
        <dbReference type="ChEBI" id="CHEBI:15377"/>
        <dbReference type="ChEBI" id="CHEBI:17154"/>
        <dbReference type="ChEBI" id="CHEBI:29969"/>
        <dbReference type="ChEBI" id="CHEBI:57540"/>
        <dbReference type="ChEBI" id="CHEBI:87830"/>
        <dbReference type="ChEBI" id="CHEBI:87832"/>
    </reaction>
</comment>
<reference evidence="6 7" key="1">
    <citation type="submission" date="2018-10" db="EMBL/GenBank/DDBJ databases">
        <title>Genome sequencing of Mucilaginibacter sp. HYN0043.</title>
        <authorList>
            <person name="Kim M."/>
            <person name="Yi H."/>
        </authorList>
    </citation>
    <scope>NUCLEOTIDE SEQUENCE [LARGE SCALE GENOMIC DNA]</scope>
    <source>
        <strain evidence="6 7">HYN0043</strain>
    </source>
</reference>
<feature type="binding site" evidence="3">
    <location>
        <position position="214"/>
    </location>
    <ligand>
        <name>NAD(+)</name>
        <dbReference type="ChEBI" id="CHEBI:57540"/>
    </ligand>
</feature>
<dbReference type="InterPro" id="IPR029035">
    <property type="entry name" value="DHS-like_NAD/FAD-binding_dom"/>
</dbReference>
<dbReference type="AlphaFoldDB" id="A0A494VWZ1"/>
<feature type="binding site" evidence="3">
    <location>
        <begin position="170"/>
        <end position="172"/>
    </location>
    <ligand>
        <name>NAD(+)</name>
        <dbReference type="ChEBI" id="CHEBI:57540"/>
    </ligand>
</feature>
<dbReference type="PROSITE" id="PS50305">
    <property type="entry name" value="SIRTUIN"/>
    <property type="match status" value="1"/>
</dbReference>